<feature type="compositionally biased region" description="Basic and acidic residues" evidence="1">
    <location>
        <begin position="78"/>
        <end position="88"/>
    </location>
</feature>
<protein>
    <submittedName>
        <fullName evidence="3">Peptidase A2 domain-containing protein</fullName>
    </submittedName>
</protein>
<reference evidence="3" key="1">
    <citation type="submission" date="2020-12" db="UniProtKB">
        <authorList>
            <consortium name="WormBaseParasite"/>
        </authorList>
    </citation>
    <scope>IDENTIFICATION</scope>
    <source>
        <strain evidence="3">MHco3</strain>
    </source>
</reference>
<organism evidence="2 3">
    <name type="scientific">Haemonchus contortus</name>
    <name type="common">Barber pole worm</name>
    <dbReference type="NCBI Taxonomy" id="6289"/>
    <lineage>
        <taxon>Eukaryota</taxon>
        <taxon>Metazoa</taxon>
        <taxon>Ecdysozoa</taxon>
        <taxon>Nematoda</taxon>
        <taxon>Chromadorea</taxon>
        <taxon>Rhabditida</taxon>
        <taxon>Rhabditina</taxon>
        <taxon>Rhabditomorpha</taxon>
        <taxon>Strongyloidea</taxon>
        <taxon>Trichostrongylidae</taxon>
        <taxon>Haemonchus</taxon>
    </lineage>
</organism>
<feature type="region of interest" description="Disordered" evidence="1">
    <location>
        <begin position="43"/>
        <end position="94"/>
    </location>
</feature>
<dbReference type="AlphaFoldDB" id="A0A7I4Z251"/>
<keyword evidence="2" id="KW-1185">Reference proteome</keyword>
<name>A0A7I4Z251_HAECO</name>
<proteinExistence type="predicted"/>
<dbReference type="Proteomes" id="UP000025227">
    <property type="component" value="Unplaced"/>
</dbReference>
<evidence type="ECO:0000313" key="2">
    <source>
        <dbReference type="Proteomes" id="UP000025227"/>
    </source>
</evidence>
<evidence type="ECO:0000256" key="1">
    <source>
        <dbReference type="SAM" id="MobiDB-lite"/>
    </source>
</evidence>
<accession>A0A7I4Z251</accession>
<sequence>MSWSSFSRRRQLRANETPYSDSVVHSTTYPLRGYIYVVGSHEVDSKEVSEGGPTRSEQDGTSVESPLRDNIPSPSRENNNERDRHQGRDSPVYVSANSDEEYEDLIRHFNDPSDTQVCTALDHSTSSSLMTVEALAVDHQTNTSTSVLDTGAQRSSISQDAVTRLNIKVSNATPPTTVTFGATRTAEPSGMLDVGVVDKQSRNIRLTLRTKGHLTAPYSSVNFTAKDRQFLQSHNIRLEYLAISRHPYWNRLLLGHRYIGLSSDPSIKSSPLQYTIRSDHLRIQSFSWPTRINFPPIPPPYHPTKPIPSLVSTV</sequence>
<feature type="region of interest" description="Disordered" evidence="1">
    <location>
        <begin position="1"/>
        <end position="25"/>
    </location>
</feature>
<dbReference type="WBParaSite" id="HCON_00177380-00001">
    <property type="protein sequence ID" value="HCON_00177380-00001"/>
    <property type="gene ID" value="HCON_00177380"/>
</dbReference>
<evidence type="ECO:0000313" key="3">
    <source>
        <dbReference type="WBParaSite" id="HCON_00177380-00001"/>
    </source>
</evidence>